<gene>
    <name evidence="3" type="ORF">QR680_013080</name>
</gene>
<keyword evidence="2" id="KW-0732">Signal</keyword>
<keyword evidence="1" id="KW-0472">Membrane</keyword>
<sequence>MRCLLLELLLLLCAVEALVYRALFVPSVRLLNKACSEVEQLVVDGGSPTLRDAHTCADGEKNQHSVFVNSAPPKFVLDESFGARTIRISVEDTKGQVHHGSFNLSKEFSESLRDLRVKLKGETSPSLIEAEVRAGIVLFATEELTFLASLLRSSLMGVAVAFSMVSAFAVFSAIRERLRRKVYLDDIRTPMTLEERRWRHETTPEYLVAGENESEDLLYERPNFADRLIEFE</sequence>
<accession>A0AA39I4B3</accession>
<dbReference type="Proteomes" id="UP001175271">
    <property type="component" value="Unassembled WGS sequence"/>
</dbReference>
<feature type="transmembrane region" description="Helical" evidence="1">
    <location>
        <begin position="155"/>
        <end position="174"/>
    </location>
</feature>
<evidence type="ECO:0000256" key="1">
    <source>
        <dbReference type="SAM" id="Phobius"/>
    </source>
</evidence>
<feature type="signal peptide" evidence="2">
    <location>
        <begin position="1"/>
        <end position="17"/>
    </location>
</feature>
<keyword evidence="1" id="KW-0812">Transmembrane</keyword>
<name>A0AA39I4B3_9BILA</name>
<evidence type="ECO:0000313" key="3">
    <source>
        <dbReference type="EMBL" id="KAK0417561.1"/>
    </source>
</evidence>
<protein>
    <submittedName>
        <fullName evidence="3">Uncharacterized protein</fullName>
    </submittedName>
</protein>
<evidence type="ECO:0000256" key="2">
    <source>
        <dbReference type="SAM" id="SignalP"/>
    </source>
</evidence>
<dbReference type="EMBL" id="JAUCMV010000002">
    <property type="protein sequence ID" value="KAK0417561.1"/>
    <property type="molecule type" value="Genomic_DNA"/>
</dbReference>
<feature type="chain" id="PRO_5041418990" evidence="2">
    <location>
        <begin position="18"/>
        <end position="232"/>
    </location>
</feature>
<organism evidence="3 4">
    <name type="scientific">Steinernema hermaphroditum</name>
    <dbReference type="NCBI Taxonomy" id="289476"/>
    <lineage>
        <taxon>Eukaryota</taxon>
        <taxon>Metazoa</taxon>
        <taxon>Ecdysozoa</taxon>
        <taxon>Nematoda</taxon>
        <taxon>Chromadorea</taxon>
        <taxon>Rhabditida</taxon>
        <taxon>Tylenchina</taxon>
        <taxon>Panagrolaimomorpha</taxon>
        <taxon>Strongyloidoidea</taxon>
        <taxon>Steinernematidae</taxon>
        <taxon>Steinernema</taxon>
    </lineage>
</organism>
<keyword evidence="4" id="KW-1185">Reference proteome</keyword>
<reference evidence="3" key="1">
    <citation type="submission" date="2023-06" db="EMBL/GenBank/DDBJ databases">
        <title>Genomic analysis of the entomopathogenic nematode Steinernema hermaphroditum.</title>
        <authorList>
            <person name="Schwarz E.M."/>
            <person name="Heppert J.K."/>
            <person name="Baniya A."/>
            <person name="Schwartz H.T."/>
            <person name="Tan C.-H."/>
            <person name="Antoshechkin I."/>
            <person name="Sternberg P.W."/>
            <person name="Goodrich-Blair H."/>
            <person name="Dillman A.R."/>
        </authorList>
    </citation>
    <scope>NUCLEOTIDE SEQUENCE</scope>
    <source>
        <strain evidence="3">PS9179</strain>
        <tissue evidence="3">Whole animal</tissue>
    </source>
</reference>
<keyword evidence="1" id="KW-1133">Transmembrane helix</keyword>
<dbReference type="AlphaFoldDB" id="A0AA39I4B3"/>
<comment type="caution">
    <text evidence="3">The sequence shown here is derived from an EMBL/GenBank/DDBJ whole genome shotgun (WGS) entry which is preliminary data.</text>
</comment>
<proteinExistence type="predicted"/>
<evidence type="ECO:0000313" key="4">
    <source>
        <dbReference type="Proteomes" id="UP001175271"/>
    </source>
</evidence>